<protein>
    <submittedName>
        <fullName evidence="2">Uncharacterized protein</fullName>
    </submittedName>
</protein>
<comment type="caution">
    <text evidence="2">The sequence shown here is derived from an EMBL/GenBank/DDBJ whole genome shotgun (WGS) entry which is preliminary data.</text>
</comment>
<accession>A0A5C8KB03</accession>
<gene>
    <name evidence="2" type="ORF">FVR03_01220</name>
</gene>
<reference evidence="2 3" key="1">
    <citation type="submission" date="2019-08" db="EMBL/GenBank/DDBJ databases">
        <authorList>
            <person name="Shi S."/>
        </authorList>
    </citation>
    <scope>NUCLEOTIDE SEQUENCE [LARGE SCALE GENOMIC DNA]</scope>
    <source>
        <strain evidence="2 3">GY10130</strain>
    </source>
</reference>
<dbReference type="AlphaFoldDB" id="A0A5C8KB03"/>
<dbReference type="EMBL" id="VRTY01000003">
    <property type="protein sequence ID" value="TXK52364.1"/>
    <property type="molecule type" value="Genomic_DNA"/>
</dbReference>
<dbReference type="OrthoDB" id="1495463at2"/>
<dbReference type="Proteomes" id="UP000321926">
    <property type="component" value="Unassembled WGS sequence"/>
</dbReference>
<name>A0A5C8KB03_9BACT</name>
<evidence type="ECO:0000313" key="2">
    <source>
        <dbReference type="EMBL" id="TXK52364.1"/>
    </source>
</evidence>
<organism evidence="2 3">
    <name type="scientific">Pontibacter qinzhouensis</name>
    <dbReference type="NCBI Taxonomy" id="2603253"/>
    <lineage>
        <taxon>Bacteria</taxon>
        <taxon>Pseudomonadati</taxon>
        <taxon>Bacteroidota</taxon>
        <taxon>Cytophagia</taxon>
        <taxon>Cytophagales</taxon>
        <taxon>Hymenobacteraceae</taxon>
        <taxon>Pontibacter</taxon>
    </lineage>
</organism>
<evidence type="ECO:0000256" key="1">
    <source>
        <dbReference type="SAM" id="MobiDB-lite"/>
    </source>
</evidence>
<evidence type="ECO:0000313" key="3">
    <source>
        <dbReference type="Proteomes" id="UP000321926"/>
    </source>
</evidence>
<proteinExistence type="predicted"/>
<keyword evidence="3" id="KW-1185">Reference proteome</keyword>
<feature type="region of interest" description="Disordered" evidence="1">
    <location>
        <begin position="129"/>
        <end position="150"/>
    </location>
</feature>
<dbReference type="RefSeq" id="WP_147919936.1">
    <property type="nucleotide sequence ID" value="NZ_VRTY01000003.1"/>
</dbReference>
<sequence>MSNKYQWQGEPVKTVFGHSFVDFNEEKPLYWYNFLCTDATRGACIPSIQVTTKSGEVFYISNHAGIGAHKLSKGGWPNMPHAGIPNTAPFEPDHRPPYGLRKLDLEEYEQFESDKNHWQRTRYPEEYKKMEGLREAIRSQQNKRGSNKLE</sequence>